<accession>A0A3M7EF34</accession>
<evidence type="ECO:0000256" key="1">
    <source>
        <dbReference type="SAM" id="MobiDB-lite"/>
    </source>
</evidence>
<dbReference type="OrthoDB" id="5429780at2759"/>
<protein>
    <submittedName>
        <fullName evidence="2">Uncharacterized protein</fullName>
    </submittedName>
</protein>
<dbReference type="EMBL" id="QWIP01000063">
    <property type="protein sequence ID" value="RMY75070.1"/>
    <property type="molecule type" value="Genomic_DNA"/>
</dbReference>
<feature type="compositionally biased region" description="Basic and acidic residues" evidence="1">
    <location>
        <begin position="18"/>
        <end position="31"/>
    </location>
</feature>
<name>A0A3M7EF34_HORWE</name>
<gene>
    <name evidence="2" type="ORF">D0863_02811</name>
</gene>
<evidence type="ECO:0000313" key="2">
    <source>
        <dbReference type="EMBL" id="RMY75070.1"/>
    </source>
</evidence>
<reference evidence="2 3" key="1">
    <citation type="journal article" date="2018" name="BMC Genomics">
        <title>Genomic evidence for intraspecific hybridization in a clonal and extremely halotolerant yeast.</title>
        <authorList>
            <person name="Gostincar C."/>
            <person name="Stajich J.E."/>
            <person name="Zupancic J."/>
            <person name="Zalar P."/>
            <person name="Gunde-Cimerman N."/>
        </authorList>
    </citation>
    <scope>NUCLEOTIDE SEQUENCE [LARGE SCALE GENOMIC DNA]</scope>
    <source>
        <strain evidence="2 3">EXF-2682</strain>
    </source>
</reference>
<proteinExistence type="predicted"/>
<feature type="region of interest" description="Disordered" evidence="1">
    <location>
        <begin position="324"/>
        <end position="362"/>
    </location>
</feature>
<dbReference type="Proteomes" id="UP000269276">
    <property type="component" value="Unassembled WGS sequence"/>
</dbReference>
<organism evidence="2 3">
    <name type="scientific">Hortaea werneckii</name>
    <name type="common">Black yeast</name>
    <name type="synonym">Cladosporium werneckii</name>
    <dbReference type="NCBI Taxonomy" id="91943"/>
    <lineage>
        <taxon>Eukaryota</taxon>
        <taxon>Fungi</taxon>
        <taxon>Dikarya</taxon>
        <taxon>Ascomycota</taxon>
        <taxon>Pezizomycotina</taxon>
        <taxon>Dothideomycetes</taxon>
        <taxon>Dothideomycetidae</taxon>
        <taxon>Mycosphaerellales</taxon>
        <taxon>Teratosphaeriaceae</taxon>
        <taxon>Hortaea</taxon>
    </lineage>
</organism>
<comment type="caution">
    <text evidence="2">The sequence shown here is derived from an EMBL/GenBank/DDBJ whole genome shotgun (WGS) entry which is preliminary data.</text>
</comment>
<dbReference type="VEuPathDB" id="FungiDB:BTJ68_02130"/>
<evidence type="ECO:0000313" key="3">
    <source>
        <dbReference type="Proteomes" id="UP000269276"/>
    </source>
</evidence>
<sequence>MTFGKVPTMRQGRKNKQKSADKDVVKTEPDRKRKDDLIAFLPPLEEPGRDFISSLPTETFHEILSYLILDHDPDRGLKLEALKRRGFKDRPHAFLSLSVLSKHFRDSVESFCLHYLTQFKEICGFQPAVQLHSEHRHSTRFAATVPAKNTVALLYFQANETYLLKLGAITAVKTNGFRSLSTATFLSSEDNATFHSSDDSSLDDSIEIPGQLNSIATLHFCGLTPSASQDIFARYASSTTDDDLDEYAIGYISGRAYERNASAETDNWQDALSWMGLNENRIAALLDPQFTSTRTTLDAETWAKHIIQTCYDWLRDLDNIVTHGKKRKDESSGSVRPYSPAPSILPTPAVRPSTARASSTGGQTLPVAEVEVALPSSVPDHQIMYKGGATFRLEGIWPNEESNELEFANLYSKPPTDFHPNSPFMLYFTKQYECAYHYATLSANVTQPIPHSILQVAVPTALTSTAISIHGSDWRQLIFESRSPNPRGLISANIQHYTRASLLVGEICGRNDRWIQRHCRDAGEIEPLRLPSGKASQYAFQGNAIASRLNDTCIGKVWITDLGTHSSGLGRTRQYL</sequence>
<feature type="region of interest" description="Disordered" evidence="1">
    <location>
        <begin position="1"/>
        <end position="31"/>
    </location>
</feature>
<dbReference type="AlphaFoldDB" id="A0A3M7EF34"/>